<feature type="region of interest" description="Disordered" evidence="1">
    <location>
        <begin position="79"/>
        <end position="134"/>
    </location>
</feature>
<evidence type="ECO:0000256" key="1">
    <source>
        <dbReference type="SAM" id="MobiDB-lite"/>
    </source>
</evidence>
<proteinExistence type="predicted"/>
<keyword evidence="3" id="KW-1185">Reference proteome</keyword>
<dbReference type="EMBL" id="JAACJM010000040">
    <property type="protein sequence ID" value="KAF5361438.1"/>
    <property type="molecule type" value="Genomic_DNA"/>
</dbReference>
<gene>
    <name evidence="2" type="ORF">D9758_006165</name>
</gene>
<accession>A0A8H5GAP2</accession>
<comment type="caution">
    <text evidence="2">The sequence shown here is derived from an EMBL/GenBank/DDBJ whole genome shotgun (WGS) entry which is preliminary data.</text>
</comment>
<dbReference type="AlphaFoldDB" id="A0A8H5GAP2"/>
<feature type="compositionally biased region" description="Low complexity" evidence="1">
    <location>
        <begin position="115"/>
        <end position="127"/>
    </location>
</feature>
<name>A0A8H5GAP2_9AGAR</name>
<protein>
    <submittedName>
        <fullName evidence="2">Uncharacterized protein</fullName>
    </submittedName>
</protein>
<sequence>MEDKSPYAAAANVPVIKSPSLRVPKPVTLPPDIHPLPLSVEPYFVYPFRVEPHILTMESSRRSTLAAHAARREAYLKAREEEKERRKREALRKVAPGFDPQGVLVPTRTASISLPISPAPGSTSPPGGHRHTKSVMEDLVDQLAALDSSSSNK</sequence>
<dbReference type="Proteomes" id="UP000559256">
    <property type="component" value="Unassembled WGS sequence"/>
</dbReference>
<organism evidence="2 3">
    <name type="scientific">Tetrapyrgos nigripes</name>
    <dbReference type="NCBI Taxonomy" id="182062"/>
    <lineage>
        <taxon>Eukaryota</taxon>
        <taxon>Fungi</taxon>
        <taxon>Dikarya</taxon>
        <taxon>Basidiomycota</taxon>
        <taxon>Agaricomycotina</taxon>
        <taxon>Agaricomycetes</taxon>
        <taxon>Agaricomycetidae</taxon>
        <taxon>Agaricales</taxon>
        <taxon>Marasmiineae</taxon>
        <taxon>Marasmiaceae</taxon>
        <taxon>Tetrapyrgos</taxon>
    </lineage>
</organism>
<dbReference type="OrthoDB" id="2506317at2759"/>
<evidence type="ECO:0000313" key="3">
    <source>
        <dbReference type="Proteomes" id="UP000559256"/>
    </source>
</evidence>
<evidence type="ECO:0000313" key="2">
    <source>
        <dbReference type="EMBL" id="KAF5361438.1"/>
    </source>
</evidence>
<reference evidence="2 3" key="1">
    <citation type="journal article" date="2020" name="ISME J.">
        <title>Uncovering the hidden diversity of litter-decomposition mechanisms in mushroom-forming fungi.</title>
        <authorList>
            <person name="Floudas D."/>
            <person name="Bentzer J."/>
            <person name="Ahren D."/>
            <person name="Johansson T."/>
            <person name="Persson P."/>
            <person name="Tunlid A."/>
        </authorList>
    </citation>
    <scope>NUCLEOTIDE SEQUENCE [LARGE SCALE GENOMIC DNA]</scope>
    <source>
        <strain evidence="2 3">CBS 291.85</strain>
    </source>
</reference>